<evidence type="ECO:0000256" key="2">
    <source>
        <dbReference type="ARBA" id="ARBA00022771"/>
    </source>
</evidence>
<gene>
    <name evidence="7" type="ORF">C5167_044373</name>
</gene>
<dbReference type="Gene3D" id="4.10.1000.10">
    <property type="entry name" value="Zinc finger, CCCH-type"/>
    <property type="match status" value="1"/>
</dbReference>
<evidence type="ECO:0000313" key="7">
    <source>
        <dbReference type="EMBL" id="RZC81796.1"/>
    </source>
</evidence>
<dbReference type="InterPro" id="IPR057444">
    <property type="entry name" value="Znf-CCCH_AtC3H23-like"/>
</dbReference>
<evidence type="ECO:0000256" key="1">
    <source>
        <dbReference type="ARBA" id="ARBA00022723"/>
    </source>
</evidence>
<dbReference type="AlphaFoldDB" id="A0A4Y7L992"/>
<evidence type="ECO:0000256" key="5">
    <source>
        <dbReference type="PROSITE-ProRule" id="PRU00723"/>
    </source>
</evidence>
<evidence type="ECO:0000256" key="3">
    <source>
        <dbReference type="ARBA" id="ARBA00022833"/>
    </source>
</evidence>
<name>A0A4Y7L992_PAPSO</name>
<keyword evidence="8" id="KW-1185">Reference proteome</keyword>
<dbReference type="SMART" id="SM00356">
    <property type="entry name" value="ZnF_C3H1"/>
    <property type="match status" value="2"/>
</dbReference>
<dbReference type="PANTHER" id="PTHR14493:SF155">
    <property type="entry name" value="ZINC FINGER CCCH DOMAIN-CONTAINING PROTEIN 20"/>
    <property type="match status" value="1"/>
</dbReference>
<dbReference type="PANTHER" id="PTHR14493">
    <property type="entry name" value="UNKEMPT FAMILY MEMBER"/>
    <property type="match status" value="1"/>
</dbReference>
<proteinExistence type="predicted"/>
<reference evidence="7 8" key="1">
    <citation type="journal article" date="2018" name="Science">
        <title>The opium poppy genome and morphinan production.</title>
        <authorList>
            <person name="Guo L."/>
            <person name="Winzer T."/>
            <person name="Yang X."/>
            <person name="Li Y."/>
            <person name="Ning Z."/>
            <person name="He Z."/>
            <person name="Teodor R."/>
            <person name="Lu Y."/>
            <person name="Bowser T.A."/>
            <person name="Graham I.A."/>
            <person name="Ye K."/>
        </authorList>
    </citation>
    <scope>NUCLEOTIDE SEQUENCE [LARGE SCALE GENOMIC DNA]</scope>
    <source>
        <strain evidence="8">cv. HN1</strain>
        <tissue evidence="7">Leaves</tissue>
    </source>
</reference>
<dbReference type="InterPro" id="IPR000571">
    <property type="entry name" value="Znf_CCCH"/>
</dbReference>
<dbReference type="InterPro" id="IPR045234">
    <property type="entry name" value="Unkempt-like"/>
</dbReference>
<evidence type="ECO:0000256" key="4">
    <source>
        <dbReference type="ARBA" id="ARBA00023125"/>
    </source>
</evidence>
<protein>
    <recommendedName>
        <fullName evidence="6">C3H1-type domain-containing protein</fullName>
    </recommendedName>
</protein>
<dbReference type="OMA" id="HEWVECP"/>
<dbReference type="GO" id="GO:0008270">
    <property type="term" value="F:zinc ion binding"/>
    <property type="evidence" value="ECO:0007669"/>
    <property type="project" value="UniProtKB-KW"/>
</dbReference>
<dbReference type="Pfam" id="PF00642">
    <property type="entry name" value="zf-CCCH"/>
    <property type="match status" value="1"/>
</dbReference>
<dbReference type="OrthoDB" id="410307at2759"/>
<dbReference type="Gramene" id="RZC81796">
    <property type="protein sequence ID" value="RZC81796"/>
    <property type="gene ID" value="C5167_044373"/>
</dbReference>
<organism evidence="7 8">
    <name type="scientific">Papaver somniferum</name>
    <name type="common">Opium poppy</name>
    <dbReference type="NCBI Taxonomy" id="3469"/>
    <lineage>
        <taxon>Eukaryota</taxon>
        <taxon>Viridiplantae</taxon>
        <taxon>Streptophyta</taxon>
        <taxon>Embryophyta</taxon>
        <taxon>Tracheophyta</taxon>
        <taxon>Spermatophyta</taxon>
        <taxon>Magnoliopsida</taxon>
        <taxon>Ranunculales</taxon>
        <taxon>Papaveraceae</taxon>
        <taxon>Papaveroideae</taxon>
        <taxon>Papaver</taxon>
    </lineage>
</organism>
<evidence type="ECO:0000313" key="8">
    <source>
        <dbReference type="Proteomes" id="UP000316621"/>
    </source>
</evidence>
<accession>A0A4Y7L992</accession>
<keyword evidence="2 5" id="KW-0863">Zinc-finger</keyword>
<dbReference type="EMBL" id="CM010724">
    <property type="protein sequence ID" value="RZC81796.1"/>
    <property type="molecule type" value="Genomic_DNA"/>
</dbReference>
<sequence length="352" mass="39833">MMLREAAANQTIPTIQIPQNWSHYLDNPTTAQMILSHHLPVSGIPSSSTTSSLSEVLLTALNRYNKLNVTDTNTTDISGGGGGGCVTVYPHDYYCDEFRMYDFKVRRCTRADQHEWVDCPYVHPDEKARRRDPVRYNYSATGCTEFRKGSCKKGDACEYAHGVFESWLHPDRYRTQACKDGIDCRRKICFFAHTVEQLRVVSTQRNAPMLTESPRSSYDGSPIRNGLESYFMKVSAAAAASPTSTLMMHSSQSAPMSPMSPVSGYCSPFRESPRRSLFKNLPSTPNRSVARSSDFWDLERPSFEEEQMMQRVESGRKVRESLLAKLIQENSFKRVDSFNPTPDVGWVSDLLK</sequence>
<keyword evidence="4" id="KW-0238">DNA-binding</keyword>
<feature type="domain" description="C3H1-type" evidence="6">
    <location>
        <begin position="137"/>
        <end position="164"/>
    </location>
</feature>
<dbReference type="Proteomes" id="UP000316621">
    <property type="component" value="Chromosome 10"/>
</dbReference>
<evidence type="ECO:0000259" key="6">
    <source>
        <dbReference type="PROSITE" id="PS50103"/>
    </source>
</evidence>
<keyword evidence="1 5" id="KW-0479">Metal-binding</keyword>
<feature type="zinc finger region" description="C3H1-type" evidence="5">
    <location>
        <begin position="137"/>
        <end position="164"/>
    </location>
</feature>
<dbReference type="GO" id="GO:0003677">
    <property type="term" value="F:DNA binding"/>
    <property type="evidence" value="ECO:0007669"/>
    <property type="project" value="UniProtKB-KW"/>
</dbReference>
<dbReference type="Pfam" id="PF25512">
    <property type="entry name" value="zf-CCCH_AtC3H23"/>
    <property type="match status" value="1"/>
</dbReference>
<dbReference type="PROSITE" id="PS50103">
    <property type="entry name" value="ZF_C3H1"/>
    <property type="match status" value="1"/>
</dbReference>
<keyword evidence="3 5" id="KW-0862">Zinc</keyword>